<comment type="caution">
    <text evidence="1">The sequence shown here is derived from an EMBL/GenBank/DDBJ whole genome shotgun (WGS) entry which is preliminary data.</text>
</comment>
<reference evidence="1 2" key="1">
    <citation type="submission" date="2022-06" db="EMBL/GenBank/DDBJ databases">
        <title>Actinoplanes abujensis sp. nov., isolated from Nigerian arid soil.</title>
        <authorList>
            <person name="Ding P."/>
        </authorList>
    </citation>
    <scope>NUCLEOTIDE SEQUENCE [LARGE SCALE GENOMIC DNA]</scope>
    <source>
        <strain evidence="2">TRM88002</strain>
    </source>
</reference>
<protein>
    <submittedName>
        <fullName evidence="1">STAS domain-containing protein</fullName>
    </submittedName>
</protein>
<sequence>MPMSSDGFHQDSGNGLTVTIHSWPGDGRAHVRLAGEIDIDVSVVLSRTVDWLATSAPVSVLVDLAELTFACATLPNFLVHVRHVLPDGAELILWRPRPLTEWVLQITGMAAIAVIRDTATESLSMHGHLAS</sequence>
<keyword evidence="2" id="KW-1185">Reference proteome</keyword>
<dbReference type="EMBL" id="JAMQOL010000002">
    <property type="protein sequence ID" value="MCM4076205.1"/>
    <property type="molecule type" value="Genomic_DNA"/>
</dbReference>
<evidence type="ECO:0000313" key="2">
    <source>
        <dbReference type="Proteomes" id="UP001523216"/>
    </source>
</evidence>
<dbReference type="Proteomes" id="UP001523216">
    <property type="component" value="Unassembled WGS sequence"/>
</dbReference>
<dbReference type="InterPro" id="IPR036513">
    <property type="entry name" value="STAS_dom_sf"/>
</dbReference>
<name>A0ABT0XRH3_9ACTN</name>
<gene>
    <name evidence="1" type="ORF">LXN57_01345</name>
</gene>
<dbReference type="SUPFAM" id="SSF52091">
    <property type="entry name" value="SpoIIaa-like"/>
    <property type="match status" value="1"/>
</dbReference>
<evidence type="ECO:0000313" key="1">
    <source>
        <dbReference type="EMBL" id="MCM4076205.1"/>
    </source>
</evidence>
<organism evidence="1 2">
    <name type="scientific">Paractinoplanes hotanensis</name>
    <dbReference type="NCBI Taxonomy" id="2906497"/>
    <lineage>
        <taxon>Bacteria</taxon>
        <taxon>Bacillati</taxon>
        <taxon>Actinomycetota</taxon>
        <taxon>Actinomycetes</taxon>
        <taxon>Micromonosporales</taxon>
        <taxon>Micromonosporaceae</taxon>
        <taxon>Paractinoplanes</taxon>
    </lineage>
</organism>
<dbReference type="Gene3D" id="3.30.750.24">
    <property type="entry name" value="STAS domain"/>
    <property type="match status" value="1"/>
</dbReference>
<proteinExistence type="predicted"/>
<accession>A0ABT0XRH3</accession>
<dbReference type="CDD" id="cd07043">
    <property type="entry name" value="STAS_anti-anti-sigma_factors"/>
    <property type="match status" value="1"/>
</dbReference>